<protein>
    <submittedName>
        <fullName evidence="3">Uncharacterized protein</fullName>
    </submittedName>
</protein>
<accession>A0A7E4ZPZ8</accession>
<reference evidence="2" key="1">
    <citation type="journal article" date="2013" name="Genetics">
        <title>The draft genome and transcriptome of Panagrellus redivivus are shaped by the harsh demands of a free-living lifestyle.</title>
        <authorList>
            <person name="Srinivasan J."/>
            <person name="Dillman A.R."/>
            <person name="Macchietto M.G."/>
            <person name="Heikkinen L."/>
            <person name="Lakso M."/>
            <person name="Fracchia K.M."/>
            <person name="Antoshechkin I."/>
            <person name="Mortazavi A."/>
            <person name="Wong G."/>
            <person name="Sternberg P.W."/>
        </authorList>
    </citation>
    <scope>NUCLEOTIDE SEQUENCE [LARGE SCALE GENOMIC DNA]</scope>
    <source>
        <strain evidence="2">MT8872</strain>
    </source>
</reference>
<evidence type="ECO:0000256" key="1">
    <source>
        <dbReference type="SAM" id="Phobius"/>
    </source>
</evidence>
<organism evidence="2 3">
    <name type="scientific">Panagrellus redivivus</name>
    <name type="common">Microworm</name>
    <dbReference type="NCBI Taxonomy" id="6233"/>
    <lineage>
        <taxon>Eukaryota</taxon>
        <taxon>Metazoa</taxon>
        <taxon>Ecdysozoa</taxon>
        <taxon>Nematoda</taxon>
        <taxon>Chromadorea</taxon>
        <taxon>Rhabditida</taxon>
        <taxon>Tylenchina</taxon>
        <taxon>Panagrolaimomorpha</taxon>
        <taxon>Panagrolaimoidea</taxon>
        <taxon>Panagrolaimidae</taxon>
        <taxon>Panagrellus</taxon>
    </lineage>
</organism>
<keyword evidence="1" id="KW-1133">Transmembrane helix</keyword>
<sequence length="197" mass="21470">MINEAKKVLSTYTAIGAPPPPANDAVEKSKLLGAPSHGAPIKEAHPANVKREPSREVISKDQLAPALVEELQSFNADTFVETHRKDLQKLKLVTYVIAGFALFLLIVLICLIVATIVLRNTHTKKITALRLSTLSRGDWAITSCPPCYGDGETTAKMRTKNPETDAKIEKECQIDKAPFTLTCSGTDQDNSTCLPEK</sequence>
<keyword evidence="1" id="KW-0812">Transmembrane</keyword>
<reference evidence="3" key="2">
    <citation type="submission" date="2020-10" db="UniProtKB">
        <authorList>
            <consortium name="WormBaseParasite"/>
        </authorList>
    </citation>
    <scope>IDENTIFICATION</scope>
</reference>
<dbReference type="AlphaFoldDB" id="A0A7E4ZPZ8"/>
<proteinExistence type="predicted"/>
<feature type="transmembrane region" description="Helical" evidence="1">
    <location>
        <begin position="92"/>
        <end position="118"/>
    </location>
</feature>
<keyword evidence="2" id="KW-1185">Reference proteome</keyword>
<keyword evidence="1" id="KW-0472">Membrane</keyword>
<evidence type="ECO:0000313" key="2">
    <source>
        <dbReference type="Proteomes" id="UP000492821"/>
    </source>
</evidence>
<evidence type="ECO:0000313" key="3">
    <source>
        <dbReference type="WBParaSite" id="Pan_g10197.t1"/>
    </source>
</evidence>
<name>A0A7E4ZPZ8_PANRE</name>
<dbReference type="WBParaSite" id="Pan_g10197.t1">
    <property type="protein sequence ID" value="Pan_g10197.t1"/>
    <property type="gene ID" value="Pan_g10197"/>
</dbReference>
<dbReference type="Proteomes" id="UP000492821">
    <property type="component" value="Unassembled WGS sequence"/>
</dbReference>